<dbReference type="Proteomes" id="UP001283361">
    <property type="component" value="Unassembled WGS sequence"/>
</dbReference>
<comment type="caution">
    <text evidence="1">The sequence shown here is derived from an EMBL/GenBank/DDBJ whole genome shotgun (WGS) entry which is preliminary data.</text>
</comment>
<protein>
    <submittedName>
        <fullName evidence="1">Uncharacterized protein</fullName>
    </submittedName>
</protein>
<dbReference type="EMBL" id="JAWDGP010000286">
    <property type="protein sequence ID" value="KAK3801741.1"/>
    <property type="molecule type" value="Genomic_DNA"/>
</dbReference>
<accession>A0AAE1BAB6</accession>
<organism evidence="1 2">
    <name type="scientific">Elysia crispata</name>
    <name type="common">lettuce slug</name>
    <dbReference type="NCBI Taxonomy" id="231223"/>
    <lineage>
        <taxon>Eukaryota</taxon>
        <taxon>Metazoa</taxon>
        <taxon>Spiralia</taxon>
        <taxon>Lophotrochozoa</taxon>
        <taxon>Mollusca</taxon>
        <taxon>Gastropoda</taxon>
        <taxon>Heterobranchia</taxon>
        <taxon>Euthyneura</taxon>
        <taxon>Panpulmonata</taxon>
        <taxon>Sacoglossa</taxon>
        <taxon>Placobranchoidea</taxon>
        <taxon>Plakobranchidae</taxon>
        <taxon>Elysia</taxon>
    </lineage>
</organism>
<keyword evidence="2" id="KW-1185">Reference proteome</keyword>
<proteinExistence type="predicted"/>
<sequence length="97" mass="10982">MKLRLSLSSFYSLSFPVVSYFTLSRRLPVWGAVQQGSNFFPQSRGGFSKQNPAARVSLDQHPFLWLKEAIVLQLCDSSKYSEPSNHLLQSQVLGFDL</sequence>
<evidence type="ECO:0000313" key="1">
    <source>
        <dbReference type="EMBL" id="KAK3801741.1"/>
    </source>
</evidence>
<name>A0AAE1BAB6_9GAST</name>
<gene>
    <name evidence="1" type="ORF">RRG08_033924</name>
</gene>
<evidence type="ECO:0000313" key="2">
    <source>
        <dbReference type="Proteomes" id="UP001283361"/>
    </source>
</evidence>
<dbReference type="AlphaFoldDB" id="A0AAE1BAB6"/>
<reference evidence="1" key="1">
    <citation type="journal article" date="2023" name="G3 (Bethesda)">
        <title>A reference genome for the long-term kleptoplast-retaining sea slug Elysia crispata morphotype clarki.</title>
        <authorList>
            <person name="Eastman K.E."/>
            <person name="Pendleton A.L."/>
            <person name="Shaikh M.A."/>
            <person name="Suttiyut T."/>
            <person name="Ogas R."/>
            <person name="Tomko P."/>
            <person name="Gavelis G."/>
            <person name="Widhalm J.R."/>
            <person name="Wisecaver J.H."/>
        </authorList>
    </citation>
    <scope>NUCLEOTIDE SEQUENCE</scope>
    <source>
        <strain evidence="1">ECLA1</strain>
    </source>
</reference>